<dbReference type="InterPro" id="IPR014030">
    <property type="entry name" value="Ketoacyl_synth_N"/>
</dbReference>
<organism evidence="6 7">
    <name type="scientific">Streptomyces kaniharaensis</name>
    <dbReference type="NCBI Taxonomy" id="212423"/>
    <lineage>
        <taxon>Bacteria</taxon>
        <taxon>Bacillati</taxon>
        <taxon>Actinomycetota</taxon>
        <taxon>Actinomycetes</taxon>
        <taxon>Kitasatosporales</taxon>
        <taxon>Streptomycetaceae</taxon>
        <taxon>Streptomyces</taxon>
    </lineage>
</organism>
<dbReference type="Pfam" id="PF00109">
    <property type="entry name" value="ketoacyl-synt"/>
    <property type="match status" value="2"/>
</dbReference>
<dbReference type="SUPFAM" id="SSF53901">
    <property type="entry name" value="Thiolase-like"/>
    <property type="match status" value="4"/>
</dbReference>
<name>A0A6N7KYW2_9ACTN</name>
<dbReference type="OrthoDB" id="9808669at2"/>
<gene>
    <name evidence="6" type="ORF">F7Q99_25615</name>
</gene>
<evidence type="ECO:0000256" key="1">
    <source>
        <dbReference type="ARBA" id="ARBA00008467"/>
    </source>
</evidence>
<dbReference type="InterPro" id="IPR016039">
    <property type="entry name" value="Thiolase-like"/>
</dbReference>
<dbReference type="PROSITE" id="PS52004">
    <property type="entry name" value="KS3_2"/>
    <property type="match status" value="2"/>
</dbReference>
<feature type="domain" description="Ketosynthase family 3 (KS3)" evidence="5">
    <location>
        <begin position="6"/>
        <end position="404"/>
    </location>
</feature>
<keyword evidence="7" id="KW-1185">Reference proteome</keyword>
<keyword evidence="3" id="KW-0012">Acyltransferase</keyword>
<dbReference type="Proteomes" id="UP000450000">
    <property type="component" value="Unassembled WGS sequence"/>
</dbReference>
<feature type="domain" description="Ketosynthase family 3 (KS3)" evidence="5">
    <location>
        <begin position="416"/>
        <end position="787"/>
    </location>
</feature>
<dbReference type="GO" id="GO:0004315">
    <property type="term" value="F:3-oxoacyl-[acyl-carrier-protein] synthase activity"/>
    <property type="evidence" value="ECO:0007669"/>
    <property type="project" value="InterPro"/>
</dbReference>
<reference evidence="6 7" key="1">
    <citation type="submission" date="2019-09" db="EMBL/GenBank/DDBJ databases">
        <title>Genome Sequences of Streptomyces kaniharaensis ATCC 21070.</title>
        <authorList>
            <person name="Zhu W."/>
            <person name="De Crecy-Lagard V."/>
            <person name="Richards N.G."/>
        </authorList>
    </citation>
    <scope>NUCLEOTIDE SEQUENCE [LARGE SCALE GENOMIC DNA]</scope>
    <source>
        <strain evidence="6 7">SF-557</strain>
    </source>
</reference>
<accession>A0A6N7KYW2</accession>
<dbReference type="GO" id="GO:0006633">
    <property type="term" value="P:fatty acid biosynthetic process"/>
    <property type="evidence" value="ECO:0007669"/>
    <property type="project" value="InterPro"/>
</dbReference>
<dbReference type="InterPro" id="IPR018201">
    <property type="entry name" value="Ketoacyl_synth_AS"/>
</dbReference>
<dbReference type="SMART" id="SM00825">
    <property type="entry name" value="PKS_KS"/>
    <property type="match status" value="1"/>
</dbReference>
<dbReference type="PROSITE" id="PS00606">
    <property type="entry name" value="KS3_1"/>
    <property type="match status" value="1"/>
</dbReference>
<dbReference type="AlphaFoldDB" id="A0A6N7KYW2"/>
<evidence type="ECO:0000256" key="4">
    <source>
        <dbReference type="RuleBase" id="RU003694"/>
    </source>
</evidence>
<sequence>MPGDRAPGVAIVATGAITSQGAGTAALWGGARSGRVAIRPVQGLPMDGLGTKLGGEVTAPLRPRGAYRRPDDFRERAVDLALVAAEEAMAGLPAGLVDPDRFGVVLGTCNAGLLSARAWLAAGASGAVPDHRLPALVTPQALAEAVAAALRLRGPVLAVNTACASGANAIGWAADLLRQDRVDAVLAGGSDALSDVVLAGFNSLESLSPEPAAPYSADRQGLSLGEGSGMVVLVRSDLAERHGLTVLAEVAGYGLSADGYHVTAPHPEGLGAAGAIRAALAHAGLCPADIGYINGHGTGTPKNDPAESSAIRLALGKETAAGIPVSSTKSVIGHLLGAAGAAEAIVTAHALAEQIAPPTAGFSAQDPACPLDYVPGTARPIAAGAALSNNFAFGGANAALVLTRPALGHRPPAAGREEVVVTGISVLSPAGDGVSGAWRDVMGRREPGGELAGVRVGRVELDPEPYLNRRARRRMDRLGVLSVVATAKALEAAGIEPGGEPARTVGVIFGTGTGPMEAMERFTLPVLGEGPAAADPAVFPNTVYNQAAGQVALNLGLRGPTSTVSVGHATGAAAIGYAADLLAAGRADTLVATATDTLTAQVARAYTALGAASTRGPSGAPDGRFLLAEGSVALVLERRSVAEARGARILGTVLGYGMASDASRARLWDPRGRGLERAMRAALHDAGLGAEEVAEIWLSAAGLDPADRAEAAAVARLAVDPALRLHAPKTVLGEPMGVGGALCAALALHTGDGTPALVNSSSLGGTHITLAVRAAAAGTTRTEGEGR</sequence>
<dbReference type="Pfam" id="PF02801">
    <property type="entry name" value="Ketoacyl-synt_C"/>
    <property type="match status" value="2"/>
</dbReference>
<dbReference type="PANTHER" id="PTHR11712:SF336">
    <property type="entry name" value="3-OXOACYL-[ACYL-CARRIER-PROTEIN] SYNTHASE, MITOCHONDRIAL"/>
    <property type="match status" value="1"/>
</dbReference>
<evidence type="ECO:0000256" key="3">
    <source>
        <dbReference type="ARBA" id="ARBA00023315"/>
    </source>
</evidence>
<dbReference type="InterPro" id="IPR014031">
    <property type="entry name" value="Ketoacyl_synth_C"/>
</dbReference>
<dbReference type="InterPro" id="IPR020841">
    <property type="entry name" value="PKS_Beta-ketoAc_synthase_dom"/>
</dbReference>
<dbReference type="InterPro" id="IPR000794">
    <property type="entry name" value="Beta-ketoacyl_synthase"/>
</dbReference>
<dbReference type="GO" id="GO:0005829">
    <property type="term" value="C:cytosol"/>
    <property type="evidence" value="ECO:0007669"/>
    <property type="project" value="TreeGrafter"/>
</dbReference>
<dbReference type="Gene3D" id="3.40.47.10">
    <property type="match status" value="3"/>
</dbReference>
<evidence type="ECO:0000313" key="7">
    <source>
        <dbReference type="Proteomes" id="UP000450000"/>
    </source>
</evidence>
<comment type="caution">
    <text evidence="6">The sequence shown here is derived from an EMBL/GenBank/DDBJ whole genome shotgun (WGS) entry which is preliminary data.</text>
</comment>
<evidence type="ECO:0000259" key="5">
    <source>
        <dbReference type="PROSITE" id="PS52004"/>
    </source>
</evidence>
<evidence type="ECO:0000313" key="6">
    <source>
        <dbReference type="EMBL" id="MQS15557.1"/>
    </source>
</evidence>
<evidence type="ECO:0000256" key="2">
    <source>
        <dbReference type="ARBA" id="ARBA00022679"/>
    </source>
</evidence>
<proteinExistence type="inferred from homology"/>
<dbReference type="PANTHER" id="PTHR11712">
    <property type="entry name" value="POLYKETIDE SYNTHASE-RELATED"/>
    <property type="match status" value="1"/>
</dbReference>
<protein>
    <submittedName>
        <fullName evidence="6">3-ketoacyl-ACP synthase</fullName>
    </submittedName>
</protein>
<keyword evidence="2 4" id="KW-0808">Transferase</keyword>
<dbReference type="CDD" id="cd00834">
    <property type="entry name" value="KAS_I_II"/>
    <property type="match status" value="1"/>
</dbReference>
<comment type="similarity">
    <text evidence="1 4">Belongs to the thiolase-like superfamily. Beta-ketoacyl-ACP synthases family.</text>
</comment>
<dbReference type="EMBL" id="WBOF01000001">
    <property type="protein sequence ID" value="MQS15557.1"/>
    <property type="molecule type" value="Genomic_DNA"/>
</dbReference>